<sequence>MKIWLYRGAMALAVAFLILTVVNASWLAPTPQGNPQLIAHRGVSQLYDKEGVGRDTCTADRIEEPVHDYLENTLPSMAMTLQVGAQMVELDIAPTTDGEIAVFHDWTLDCRTDGSGDTRDASMAELQALDAGYGYTADGGATFPFRGNPDNRIPTLEEALQVLSRRAIVFNFKSRDPAEADLLAEKLEASGRRVERMGDAFYGHPNVIARIREYYPDAWSWTAPELEECSRDYVAYAWTGYLPQSCRGRTLVVPLDKQWAFWGWPNRAIARMEEHGGRVLVIGPMDVENHPRGLALPEQLQEIPSTYNGYVWVEDIWTIGPALRPSADRRRADVRAGSEDALPARRVRLGLD</sequence>
<comment type="caution">
    <text evidence="2">The sequence shown here is derived from an EMBL/GenBank/DDBJ whole genome shotgun (WGS) entry which is preliminary data.</text>
</comment>
<evidence type="ECO:0000259" key="1">
    <source>
        <dbReference type="PROSITE" id="PS51704"/>
    </source>
</evidence>
<dbReference type="PANTHER" id="PTHR43805:SF1">
    <property type="entry name" value="GP-PDE DOMAIN-CONTAINING PROTEIN"/>
    <property type="match status" value="1"/>
</dbReference>
<dbReference type="PANTHER" id="PTHR43805">
    <property type="entry name" value="GLYCEROPHOSPHORYL DIESTER PHOSPHODIESTERASE"/>
    <property type="match status" value="1"/>
</dbReference>
<dbReference type="Pfam" id="PF03009">
    <property type="entry name" value="GDPD"/>
    <property type="match status" value="1"/>
</dbReference>
<dbReference type="InterPro" id="IPR030395">
    <property type="entry name" value="GP_PDE_dom"/>
</dbReference>
<reference evidence="2 3" key="1">
    <citation type="submission" date="2020-11" db="EMBL/GenBank/DDBJ databases">
        <title>Erythrobacter sediminis sp. nov., a marine bacterium from a tidal flat of Garorim Bay.</title>
        <authorList>
            <person name="Kim D."/>
            <person name="Yoo Y."/>
            <person name="Kim J.-J."/>
        </authorList>
    </citation>
    <scope>NUCLEOTIDE SEQUENCE [LARGE SCALE GENOMIC DNA]</scope>
    <source>
        <strain evidence="2 3">JGD-13</strain>
    </source>
</reference>
<feature type="domain" description="GP-PDE" evidence="1">
    <location>
        <begin position="35"/>
        <end position="189"/>
    </location>
</feature>
<gene>
    <name evidence="2" type="ORF">I5L03_02620</name>
</gene>
<organism evidence="2 3">
    <name type="scientific">Aurantiacibacter sediminis</name>
    <dbReference type="NCBI Taxonomy" id="2793064"/>
    <lineage>
        <taxon>Bacteria</taxon>
        <taxon>Pseudomonadati</taxon>
        <taxon>Pseudomonadota</taxon>
        <taxon>Alphaproteobacteria</taxon>
        <taxon>Sphingomonadales</taxon>
        <taxon>Erythrobacteraceae</taxon>
        <taxon>Aurantiacibacter</taxon>
    </lineage>
</organism>
<dbReference type="SUPFAM" id="SSF51695">
    <property type="entry name" value="PLC-like phosphodiesterases"/>
    <property type="match status" value="1"/>
</dbReference>
<keyword evidence="3" id="KW-1185">Reference proteome</keyword>
<dbReference type="PROSITE" id="PS51704">
    <property type="entry name" value="GP_PDE"/>
    <property type="match status" value="1"/>
</dbReference>
<evidence type="ECO:0000313" key="2">
    <source>
        <dbReference type="EMBL" id="MBH5321479.1"/>
    </source>
</evidence>
<name>A0ABS0N392_9SPHN</name>
<dbReference type="RefSeq" id="WP_197920137.1">
    <property type="nucleotide sequence ID" value="NZ_CAWPTA010000006.1"/>
</dbReference>
<proteinExistence type="predicted"/>
<dbReference type="EMBL" id="JAEANY010000001">
    <property type="protein sequence ID" value="MBH5321479.1"/>
    <property type="molecule type" value="Genomic_DNA"/>
</dbReference>
<dbReference type="Proteomes" id="UP000602442">
    <property type="component" value="Unassembled WGS sequence"/>
</dbReference>
<evidence type="ECO:0000313" key="3">
    <source>
        <dbReference type="Proteomes" id="UP000602442"/>
    </source>
</evidence>
<dbReference type="Gene3D" id="3.20.20.190">
    <property type="entry name" value="Phosphatidylinositol (PI) phosphodiesterase"/>
    <property type="match status" value="1"/>
</dbReference>
<accession>A0ABS0N392</accession>
<dbReference type="InterPro" id="IPR017946">
    <property type="entry name" value="PLC-like_Pdiesterase_TIM-brl"/>
</dbReference>
<protein>
    <submittedName>
        <fullName evidence="2">Glycerophosphodiester phosphodiesterase</fullName>
    </submittedName>
</protein>